<evidence type="ECO:0000313" key="1">
    <source>
        <dbReference type="EMBL" id="KAF2470960.1"/>
    </source>
</evidence>
<accession>A0ACB6QY00</accession>
<name>A0ACB6QY00_9PLEO</name>
<evidence type="ECO:0000313" key="2">
    <source>
        <dbReference type="Proteomes" id="UP000799755"/>
    </source>
</evidence>
<gene>
    <name evidence="1" type="ORF">BDR25DRAFT_314136</name>
</gene>
<sequence>MNETQGMQHVVDVVRSTVITRIKRIYVGEIRTSNWRGQVPVLVQPGQPDDEVNGYRADQVDLRPGREKVERAAGCDETDRFAPKVVAQTSALASKKDVTQAEMKRRQSRKGCRCGNRMSRRARLCVGSPMYEERLRPGAPGTKPSFSSGADFSGMSPGRHGLSNAQLCGAKRIRFGGAADAADAVGGGSHKY</sequence>
<reference evidence="1" key="1">
    <citation type="journal article" date="2020" name="Stud. Mycol.">
        <title>101 Dothideomycetes genomes: a test case for predicting lifestyles and emergence of pathogens.</title>
        <authorList>
            <person name="Haridas S."/>
            <person name="Albert R."/>
            <person name="Binder M."/>
            <person name="Bloem J."/>
            <person name="Labutti K."/>
            <person name="Salamov A."/>
            <person name="Andreopoulos B."/>
            <person name="Baker S."/>
            <person name="Barry K."/>
            <person name="Bills G."/>
            <person name="Bluhm B."/>
            <person name="Cannon C."/>
            <person name="Castanera R."/>
            <person name="Culley D."/>
            <person name="Daum C."/>
            <person name="Ezra D."/>
            <person name="Gonzalez J."/>
            <person name="Henrissat B."/>
            <person name="Kuo A."/>
            <person name="Liang C."/>
            <person name="Lipzen A."/>
            <person name="Lutzoni F."/>
            <person name="Magnuson J."/>
            <person name="Mondo S."/>
            <person name="Nolan M."/>
            <person name="Ohm R."/>
            <person name="Pangilinan J."/>
            <person name="Park H.-J."/>
            <person name="Ramirez L."/>
            <person name="Alfaro M."/>
            <person name="Sun H."/>
            <person name="Tritt A."/>
            <person name="Yoshinaga Y."/>
            <person name="Zwiers L.-H."/>
            <person name="Turgeon B."/>
            <person name="Goodwin S."/>
            <person name="Spatafora J."/>
            <person name="Crous P."/>
            <person name="Grigoriev I."/>
        </authorList>
    </citation>
    <scope>NUCLEOTIDE SEQUENCE</scope>
    <source>
        <strain evidence="1">ATCC 200398</strain>
    </source>
</reference>
<organism evidence="1 2">
    <name type="scientific">Lindgomyces ingoldianus</name>
    <dbReference type="NCBI Taxonomy" id="673940"/>
    <lineage>
        <taxon>Eukaryota</taxon>
        <taxon>Fungi</taxon>
        <taxon>Dikarya</taxon>
        <taxon>Ascomycota</taxon>
        <taxon>Pezizomycotina</taxon>
        <taxon>Dothideomycetes</taxon>
        <taxon>Pleosporomycetidae</taxon>
        <taxon>Pleosporales</taxon>
        <taxon>Lindgomycetaceae</taxon>
        <taxon>Lindgomyces</taxon>
    </lineage>
</organism>
<proteinExistence type="predicted"/>
<dbReference type="EMBL" id="MU003506">
    <property type="protein sequence ID" value="KAF2470960.1"/>
    <property type="molecule type" value="Genomic_DNA"/>
</dbReference>
<keyword evidence="2" id="KW-1185">Reference proteome</keyword>
<comment type="caution">
    <text evidence="1">The sequence shown here is derived from an EMBL/GenBank/DDBJ whole genome shotgun (WGS) entry which is preliminary data.</text>
</comment>
<dbReference type="Proteomes" id="UP000799755">
    <property type="component" value="Unassembled WGS sequence"/>
</dbReference>
<protein>
    <submittedName>
        <fullName evidence="1">Uncharacterized protein</fullName>
    </submittedName>
</protein>